<dbReference type="Proteomes" id="UP000662747">
    <property type="component" value="Chromosome"/>
</dbReference>
<keyword evidence="2" id="KW-1133">Transmembrane helix</keyword>
<feature type="region of interest" description="Disordered" evidence="1">
    <location>
        <begin position="1"/>
        <end position="70"/>
    </location>
</feature>
<feature type="transmembrane region" description="Helical" evidence="2">
    <location>
        <begin position="204"/>
        <end position="221"/>
    </location>
</feature>
<feature type="compositionally biased region" description="Basic and acidic residues" evidence="1">
    <location>
        <begin position="13"/>
        <end position="25"/>
    </location>
</feature>
<evidence type="ECO:0000313" key="4">
    <source>
        <dbReference type="Proteomes" id="UP000662747"/>
    </source>
</evidence>
<name>A0ABX7NMF8_9BACT</name>
<evidence type="ECO:0000313" key="3">
    <source>
        <dbReference type="EMBL" id="QSQ19833.1"/>
    </source>
</evidence>
<protein>
    <recommendedName>
        <fullName evidence="5">Transmembrane protein</fullName>
    </recommendedName>
</protein>
<evidence type="ECO:0000256" key="2">
    <source>
        <dbReference type="SAM" id="Phobius"/>
    </source>
</evidence>
<evidence type="ECO:0008006" key="5">
    <source>
        <dbReference type="Google" id="ProtNLM"/>
    </source>
</evidence>
<gene>
    <name evidence="3" type="ORF">JY651_31695</name>
</gene>
<dbReference type="EMBL" id="CP071090">
    <property type="protein sequence ID" value="QSQ19833.1"/>
    <property type="molecule type" value="Genomic_DNA"/>
</dbReference>
<proteinExistence type="predicted"/>
<sequence length="274" mass="29101">MPDVPRLHPPTHRLPEEASLEEARPPDVAPWEPPATQELEAAPPEVAPWEPPAVRGPSRPALPGKPTPPLELPLPVLVLTEQARRVSAEERPDIALKLNTVLEEMASEGGSRPVADTFHRLLETGKLEGLVDSQGRSCRAVAVESLLALGFPYALEVRPEDLEHLRSSGRRRGMSPAIPGAMLLAWLGAQLAQELGRPTGPDSLVTTQVGLSALAMVALWLAPPKSPVYRVGLVLLALVTCLGVVVPLVQGSPVGLWAVLGGLVAVLLAALRES</sequence>
<feature type="transmembrane region" description="Helical" evidence="2">
    <location>
        <begin position="254"/>
        <end position="271"/>
    </location>
</feature>
<feature type="transmembrane region" description="Helical" evidence="2">
    <location>
        <begin position="228"/>
        <end position="248"/>
    </location>
</feature>
<keyword evidence="2" id="KW-0812">Transmembrane</keyword>
<evidence type="ECO:0000256" key="1">
    <source>
        <dbReference type="SAM" id="MobiDB-lite"/>
    </source>
</evidence>
<keyword evidence="4" id="KW-1185">Reference proteome</keyword>
<accession>A0ABX7NMF8</accession>
<reference evidence="3 4" key="1">
    <citation type="submission" date="2021-02" db="EMBL/GenBank/DDBJ databases">
        <title>De Novo genome assembly of isolated myxobacteria.</title>
        <authorList>
            <person name="Stevens D.C."/>
        </authorList>
    </citation>
    <scope>NUCLEOTIDE SEQUENCE [LARGE SCALE GENOMIC DNA]</scope>
    <source>
        <strain evidence="4">SCPEA02</strain>
    </source>
</reference>
<organism evidence="3 4">
    <name type="scientific">Pyxidicoccus parkwayensis</name>
    <dbReference type="NCBI Taxonomy" id="2813578"/>
    <lineage>
        <taxon>Bacteria</taxon>
        <taxon>Pseudomonadati</taxon>
        <taxon>Myxococcota</taxon>
        <taxon>Myxococcia</taxon>
        <taxon>Myxococcales</taxon>
        <taxon>Cystobacterineae</taxon>
        <taxon>Myxococcaceae</taxon>
        <taxon>Pyxidicoccus</taxon>
    </lineage>
</organism>
<keyword evidence="2" id="KW-0472">Membrane</keyword>